<dbReference type="AlphaFoldDB" id="A0A249KU32"/>
<evidence type="ECO:0000256" key="3">
    <source>
        <dbReference type="ARBA" id="ARBA00023082"/>
    </source>
</evidence>
<organism evidence="6 7">
    <name type="scientific">Candidatus Planktophila vernalis</name>
    <dbReference type="NCBI Taxonomy" id="1884907"/>
    <lineage>
        <taxon>Bacteria</taxon>
        <taxon>Bacillati</taxon>
        <taxon>Actinomycetota</taxon>
        <taxon>Actinomycetes</taxon>
        <taxon>Candidatus Nanopelagicales</taxon>
        <taxon>Candidatus Nanopelagicaceae</taxon>
        <taxon>Candidatus Planktophila</taxon>
    </lineage>
</organism>
<keyword evidence="7" id="KW-1185">Reference proteome</keyword>
<dbReference type="InterPro" id="IPR036388">
    <property type="entry name" value="WH-like_DNA-bd_sf"/>
</dbReference>
<proteinExistence type="inferred from homology"/>
<dbReference type="GO" id="GO:0006352">
    <property type="term" value="P:DNA-templated transcription initiation"/>
    <property type="evidence" value="ECO:0007669"/>
    <property type="project" value="InterPro"/>
</dbReference>
<dbReference type="InterPro" id="IPR013324">
    <property type="entry name" value="RNA_pol_sigma_r3/r4-like"/>
</dbReference>
<evidence type="ECO:0000256" key="1">
    <source>
        <dbReference type="ARBA" id="ARBA00010641"/>
    </source>
</evidence>
<dbReference type="KEGG" id="pvn:A7sIIA15_05635"/>
<evidence type="ECO:0000259" key="5">
    <source>
        <dbReference type="Pfam" id="PF08281"/>
    </source>
</evidence>
<dbReference type="SUPFAM" id="SSF88659">
    <property type="entry name" value="Sigma3 and sigma4 domains of RNA polymerase sigma factors"/>
    <property type="match status" value="1"/>
</dbReference>
<dbReference type="OrthoDB" id="5196963at2"/>
<evidence type="ECO:0000313" key="7">
    <source>
        <dbReference type="Proteomes" id="UP000217186"/>
    </source>
</evidence>
<comment type="similarity">
    <text evidence="1">Belongs to the sigma-70 factor family. ECF subfamily.</text>
</comment>
<dbReference type="Proteomes" id="UP000217186">
    <property type="component" value="Chromosome"/>
</dbReference>
<feature type="domain" description="RNA polymerase sigma factor 70 region 4 type 2" evidence="5">
    <location>
        <begin position="7"/>
        <end position="57"/>
    </location>
</feature>
<dbReference type="EMBL" id="CP016776">
    <property type="protein sequence ID" value="ASY20322.1"/>
    <property type="molecule type" value="Genomic_DNA"/>
</dbReference>
<dbReference type="GO" id="GO:0016987">
    <property type="term" value="F:sigma factor activity"/>
    <property type="evidence" value="ECO:0007669"/>
    <property type="project" value="UniProtKB-KW"/>
</dbReference>
<evidence type="ECO:0000256" key="4">
    <source>
        <dbReference type="ARBA" id="ARBA00023163"/>
    </source>
</evidence>
<keyword evidence="4" id="KW-0804">Transcription</keyword>
<dbReference type="GO" id="GO:0003677">
    <property type="term" value="F:DNA binding"/>
    <property type="evidence" value="ECO:0007669"/>
    <property type="project" value="InterPro"/>
</dbReference>
<gene>
    <name evidence="6" type="ORF">A7sIIA15_05635</name>
</gene>
<dbReference type="Pfam" id="PF08281">
    <property type="entry name" value="Sigma70_r4_2"/>
    <property type="match status" value="1"/>
</dbReference>
<accession>A0A249KU32</accession>
<dbReference type="Gene3D" id="1.10.10.10">
    <property type="entry name" value="Winged helix-like DNA-binding domain superfamily/Winged helix DNA-binding domain"/>
    <property type="match status" value="1"/>
</dbReference>
<name>A0A249KU32_9ACTN</name>
<reference evidence="6 7" key="1">
    <citation type="submission" date="2016-07" db="EMBL/GenBank/DDBJ databases">
        <title>High microdiversification within the ubiquitous acI lineage of Actinobacteria.</title>
        <authorList>
            <person name="Neuenschwander S.M."/>
            <person name="Salcher M."/>
            <person name="Ghai R."/>
            <person name="Pernthaler J."/>
        </authorList>
    </citation>
    <scope>NUCLEOTIDE SEQUENCE [LARGE SCALE GENOMIC DNA]</scope>
    <source>
        <strain evidence="6">MMS-IIA-15</strain>
    </source>
</reference>
<keyword evidence="2" id="KW-0805">Transcription regulation</keyword>
<keyword evidence="3" id="KW-0731">Sigma factor</keyword>
<evidence type="ECO:0000256" key="2">
    <source>
        <dbReference type="ARBA" id="ARBA00023015"/>
    </source>
</evidence>
<evidence type="ECO:0000313" key="6">
    <source>
        <dbReference type="EMBL" id="ASY20322.1"/>
    </source>
</evidence>
<protein>
    <submittedName>
        <fullName evidence="6">RNA polymerase subunit sigma-24</fullName>
    </submittedName>
</protein>
<dbReference type="RefSeq" id="WP_095686179.1">
    <property type="nucleotide sequence ID" value="NZ_CP016776.1"/>
</dbReference>
<dbReference type="InterPro" id="IPR013249">
    <property type="entry name" value="RNA_pol_sigma70_r4_t2"/>
</dbReference>
<sequence length="63" mass="6837">MSESPTLAQVLASLPEEERIILTLHYMRQMSPSEIALTLQVPERAVDAVISAGKARLSAVLGF</sequence>